<reference evidence="2 3" key="1">
    <citation type="submission" date="2017-09" db="EMBL/GenBank/DDBJ databases">
        <title>Depth-based differentiation of microbial function through sediment-hosted aquifers and enrichment of novel symbionts in the deep terrestrial subsurface.</title>
        <authorList>
            <person name="Probst A.J."/>
            <person name="Ladd B."/>
            <person name="Jarett J.K."/>
            <person name="Geller-Mcgrath D.E."/>
            <person name="Sieber C.M."/>
            <person name="Emerson J.B."/>
            <person name="Anantharaman K."/>
            <person name="Thomas B.C."/>
            <person name="Malmstrom R."/>
            <person name="Stieglmeier M."/>
            <person name="Klingl A."/>
            <person name="Woyke T."/>
            <person name="Ryan C.M."/>
            <person name="Banfield J.F."/>
        </authorList>
    </citation>
    <scope>NUCLEOTIDE SEQUENCE [LARGE SCALE GENOMIC DNA]</scope>
    <source>
        <strain evidence="2">CG22_combo_CG10-13_8_21_14_all_32_8</strain>
    </source>
</reference>
<keyword evidence="1" id="KW-0472">Membrane</keyword>
<dbReference type="AlphaFoldDB" id="A0A2H0CGI0"/>
<evidence type="ECO:0000256" key="1">
    <source>
        <dbReference type="SAM" id="Phobius"/>
    </source>
</evidence>
<accession>A0A2H0CGI0</accession>
<sequence length="82" mass="9488">MSKVKIIFALSIWVIILPFLGFPDSLQDVLFSTTGLVLVYFSYVLYKNLKVGETEKKNFDNFSENSDFNEDKINSEEKIDLK</sequence>
<evidence type="ECO:0000313" key="2">
    <source>
        <dbReference type="EMBL" id="PIP68993.1"/>
    </source>
</evidence>
<keyword evidence="1" id="KW-1133">Transmembrane helix</keyword>
<gene>
    <name evidence="2" type="ORF">COW91_01760</name>
</gene>
<dbReference type="Proteomes" id="UP000229176">
    <property type="component" value="Unassembled WGS sequence"/>
</dbReference>
<protein>
    <submittedName>
        <fullName evidence="2">Uncharacterized protein</fullName>
    </submittedName>
</protein>
<proteinExistence type="predicted"/>
<keyword evidence="1" id="KW-0812">Transmembrane</keyword>
<name>A0A2H0CGI0_9BACT</name>
<comment type="caution">
    <text evidence="2">The sequence shown here is derived from an EMBL/GenBank/DDBJ whole genome shotgun (WGS) entry which is preliminary data.</text>
</comment>
<organism evidence="2 3">
    <name type="scientific">Candidatus Nomurabacteria bacterium CG22_combo_CG10-13_8_21_14_all_32_8</name>
    <dbReference type="NCBI Taxonomy" id="1974732"/>
    <lineage>
        <taxon>Bacteria</taxon>
        <taxon>Candidatus Nomuraibacteriota</taxon>
    </lineage>
</organism>
<feature type="transmembrane region" description="Helical" evidence="1">
    <location>
        <begin position="7"/>
        <end position="23"/>
    </location>
</feature>
<dbReference type="EMBL" id="PCTI01000025">
    <property type="protein sequence ID" value="PIP68993.1"/>
    <property type="molecule type" value="Genomic_DNA"/>
</dbReference>
<feature type="transmembrane region" description="Helical" evidence="1">
    <location>
        <begin position="29"/>
        <end position="46"/>
    </location>
</feature>
<evidence type="ECO:0000313" key="3">
    <source>
        <dbReference type="Proteomes" id="UP000229176"/>
    </source>
</evidence>